<name>A0ABY6UH48_BIOOC</name>
<accession>A0ABY6UH48</accession>
<keyword evidence="4" id="KW-1185">Reference proteome</keyword>
<reference evidence="3 4" key="1">
    <citation type="submission" date="2019-06" db="EMBL/GenBank/DDBJ databases">
        <authorList>
            <person name="Broberg M."/>
        </authorList>
    </citation>
    <scope>NUCLEOTIDE SEQUENCE [LARGE SCALE GENOMIC DNA]</scope>
</reference>
<feature type="region of interest" description="Disordered" evidence="1">
    <location>
        <begin position="1"/>
        <end position="79"/>
    </location>
</feature>
<dbReference type="PANTHER" id="PTHR42339:SF1">
    <property type="entry name" value="HISTONE H1"/>
    <property type="match status" value="1"/>
</dbReference>
<proteinExistence type="predicted"/>
<dbReference type="EMBL" id="CABFNS010000798">
    <property type="protein sequence ID" value="VUC29181.1"/>
    <property type="molecule type" value="Genomic_DNA"/>
</dbReference>
<dbReference type="InterPro" id="IPR056143">
    <property type="entry name" value="DUF7726"/>
</dbReference>
<feature type="domain" description="DUF7726" evidence="2">
    <location>
        <begin position="100"/>
        <end position="179"/>
    </location>
</feature>
<sequence length="229" mass="25202">MAPPTKQTPVPLPIPVGMPTTSLPANVVAAPPRPAALAEKDANAAPTPQPAGGKKRKSTGAAEGEDKPKRTKKASQKDAQDALLDVNHIDLPGQESRKVPVFDTCREIRRKIKALLRKGVQQAAFVRAMNKGLPDDGGKKVNSMNMKTFMEQKDIMDGNTSTVFYAAYIFFERQRIRDNKPKTAFREEMEKAHGRQGVDIVHNVKGGCWLFAGESAHMDKYGKLQVTRR</sequence>
<organism evidence="3 4">
    <name type="scientific">Bionectria ochroleuca</name>
    <name type="common">Gliocladium roseum</name>
    <dbReference type="NCBI Taxonomy" id="29856"/>
    <lineage>
        <taxon>Eukaryota</taxon>
        <taxon>Fungi</taxon>
        <taxon>Dikarya</taxon>
        <taxon>Ascomycota</taxon>
        <taxon>Pezizomycotina</taxon>
        <taxon>Sordariomycetes</taxon>
        <taxon>Hypocreomycetidae</taxon>
        <taxon>Hypocreales</taxon>
        <taxon>Bionectriaceae</taxon>
        <taxon>Clonostachys</taxon>
    </lineage>
</organism>
<evidence type="ECO:0000256" key="1">
    <source>
        <dbReference type="SAM" id="MobiDB-lite"/>
    </source>
</evidence>
<evidence type="ECO:0000313" key="4">
    <source>
        <dbReference type="Proteomes" id="UP000766486"/>
    </source>
</evidence>
<gene>
    <name evidence="3" type="ORF">CLO192961_LOCUS252234</name>
</gene>
<evidence type="ECO:0000313" key="3">
    <source>
        <dbReference type="EMBL" id="VUC29181.1"/>
    </source>
</evidence>
<dbReference type="Pfam" id="PF24852">
    <property type="entry name" value="DUF7726"/>
    <property type="match status" value="1"/>
</dbReference>
<evidence type="ECO:0000259" key="2">
    <source>
        <dbReference type="Pfam" id="PF24852"/>
    </source>
</evidence>
<dbReference type="Proteomes" id="UP000766486">
    <property type="component" value="Unassembled WGS sequence"/>
</dbReference>
<comment type="caution">
    <text evidence="3">The sequence shown here is derived from an EMBL/GenBank/DDBJ whole genome shotgun (WGS) entry which is preliminary data.</text>
</comment>
<dbReference type="PANTHER" id="PTHR42339">
    <property type="entry name" value="HISTONE H1"/>
    <property type="match status" value="1"/>
</dbReference>
<protein>
    <recommendedName>
        <fullName evidence="2">DUF7726 domain-containing protein</fullName>
    </recommendedName>
</protein>